<feature type="signal peptide" evidence="1">
    <location>
        <begin position="1"/>
        <end position="34"/>
    </location>
</feature>
<name>A0ABX0SKF1_9ACTN</name>
<keyword evidence="3" id="KW-1185">Reference proteome</keyword>
<gene>
    <name evidence="2" type="ORF">FB473_003552</name>
</gene>
<comment type="caution">
    <text evidence="2">The sequence shown here is derived from an EMBL/GenBank/DDBJ whole genome shotgun (WGS) entry which is preliminary data.</text>
</comment>
<sequence length="233" mass="23672">MAATNTGARRTRPVAGLACAVAAMSLLSACGLEASPGAIGEVVPSVDASAPNIIRPGASSTPASGDEGWQAVELGSHVVAWVPTTDGWALTGQGTSPAGGPYLRLENTAASVHMVVQSLTVVPGVGAAALCASALQEALTQAGSPASVEPIPVGDPALEAQLVEAFTCRAEPVDSSDGPQRYRLDVVVRTTDGITYTQLVRVGTSHLSEETTLTALDMAEQMLARTVAGLEQR</sequence>
<evidence type="ECO:0008006" key="4">
    <source>
        <dbReference type="Google" id="ProtNLM"/>
    </source>
</evidence>
<organism evidence="2 3">
    <name type="scientific">Brooklawnia cerclae</name>
    <dbReference type="NCBI Taxonomy" id="349934"/>
    <lineage>
        <taxon>Bacteria</taxon>
        <taxon>Bacillati</taxon>
        <taxon>Actinomycetota</taxon>
        <taxon>Actinomycetes</taxon>
        <taxon>Propionibacteriales</taxon>
        <taxon>Propionibacteriaceae</taxon>
        <taxon>Brooklawnia</taxon>
    </lineage>
</organism>
<keyword evidence="1" id="KW-0732">Signal</keyword>
<dbReference type="RefSeq" id="WP_167172134.1">
    <property type="nucleotide sequence ID" value="NZ_BAAAOO010000006.1"/>
</dbReference>
<protein>
    <recommendedName>
        <fullName evidence="4">Lipoprotein</fullName>
    </recommendedName>
</protein>
<evidence type="ECO:0000313" key="3">
    <source>
        <dbReference type="Proteomes" id="UP000749311"/>
    </source>
</evidence>
<feature type="chain" id="PRO_5046482332" description="Lipoprotein" evidence="1">
    <location>
        <begin position="35"/>
        <end position="233"/>
    </location>
</feature>
<reference evidence="2 3" key="1">
    <citation type="submission" date="2020-02" db="EMBL/GenBank/DDBJ databases">
        <title>Sequencing the genomes of 1000 actinobacteria strains.</title>
        <authorList>
            <person name="Klenk H.-P."/>
        </authorList>
    </citation>
    <scope>NUCLEOTIDE SEQUENCE [LARGE SCALE GENOMIC DNA]</scope>
    <source>
        <strain evidence="2 3">DSM 19609</strain>
    </source>
</reference>
<accession>A0ABX0SKF1</accession>
<dbReference type="EMBL" id="JAAMOZ010000006">
    <property type="protein sequence ID" value="NIH58850.1"/>
    <property type="molecule type" value="Genomic_DNA"/>
</dbReference>
<dbReference type="Proteomes" id="UP000749311">
    <property type="component" value="Unassembled WGS sequence"/>
</dbReference>
<proteinExistence type="predicted"/>
<evidence type="ECO:0000256" key="1">
    <source>
        <dbReference type="SAM" id="SignalP"/>
    </source>
</evidence>
<evidence type="ECO:0000313" key="2">
    <source>
        <dbReference type="EMBL" id="NIH58850.1"/>
    </source>
</evidence>